<feature type="domain" description="Oxidoreductase-like" evidence="2">
    <location>
        <begin position="97"/>
        <end position="125"/>
    </location>
</feature>
<dbReference type="Ensembl" id="ENSLOCT00000016076.1">
    <property type="protein sequence ID" value="ENSLOCP00000016046.1"/>
    <property type="gene ID" value="ENSLOCG00000013029.1"/>
</dbReference>
<dbReference type="Proteomes" id="UP000018468">
    <property type="component" value="Linkage group LG10"/>
</dbReference>
<dbReference type="STRING" id="7918.ENSLOCP00000016046"/>
<dbReference type="AlphaFoldDB" id="W5N5Y7"/>
<sequence>MRWIYFKIKGLASALRKVEVQEALRQMTTGTVCPWPPLRQPGAAHLALLYRRHRGLSTHPDSEHVGNSARFTQTGTPPGRGSPATKEGRGNPEPQGPPLPPTYCCMSGCPSCVWIAHAQELLEYYRDGGEKALAAIEEHVQDENMKTFLKMEIRLLKKT</sequence>
<dbReference type="GeneTree" id="ENSGT00390000003596"/>
<evidence type="ECO:0000313" key="3">
    <source>
        <dbReference type="Ensembl" id="ENSLOCP00000016046.1"/>
    </source>
</evidence>
<evidence type="ECO:0000259" key="2">
    <source>
        <dbReference type="Pfam" id="PF09791"/>
    </source>
</evidence>
<dbReference type="CTD" id="339229"/>
<protein>
    <submittedName>
        <fullName evidence="3">Oxidoreductase like domain containing 1</fullName>
    </submittedName>
</protein>
<evidence type="ECO:0000256" key="1">
    <source>
        <dbReference type="SAM" id="MobiDB-lite"/>
    </source>
</evidence>
<accession>W5N5Y7</accession>
<name>W5N5Y7_LEPOC</name>
<dbReference type="PANTHER" id="PTHR21193">
    <property type="entry name" value="OXIDOREDUCTASE-LIKE DOMAIN-CONTAINING PROTEIN 1"/>
    <property type="match status" value="1"/>
</dbReference>
<dbReference type="Pfam" id="PF09791">
    <property type="entry name" value="Oxidored-like"/>
    <property type="match status" value="1"/>
</dbReference>
<evidence type="ECO:0000313" key="4">
    <source>
        <dbReference type="Proteomes" id="UP000018468"/>
    </source>
</evidence>
<reference evidence="4" key="1">
    <citation type="submission" date="2011-12" db="EMBL/GenBank/DDBJ databases">
        <title>The Draft Genome of Lepisosteus oculatus.</title>
        <authorList>
            <consortium name="The Broad Institute Genome Assembly &amp; Analysis Group"/>
            <consortium name="Computational R&amp;D Group"/>
            <consortium name="and Sequencing Platform"/>
            <person name="Di Palma F."/>
            <person name="Alfoldi J."/>
            <person name="Johnson J."/>
            <person name="Berlin A."/>
            <person name="Gnerre S."/>
            <person name="Jaffe D."/>
            <person name="MacCallum I."/>
            <person name="Young S."/>
            <person name="Walker B.J."/>
            <person name="Lander E.S."/>
            <person name="Lindblad-Toh K."/>
        </authorList>
    </citation>
    <scope>NUCLEOTIDE SEQUENCE [LARGE SCALE GENOMIC DNA]</scope>
</reference>
<dbReference type="EMBL" id="AHAT01000404">
    <property type="status" value="NOT_ANNOTATED_CDS"/>
    <property type="molecule type" value="Genomic_DNA"/>
</dbReference>
<feature type="region of interest" description="Disordered" evidence="1">
    <location>
        <begin position="57"/>
        <end position="95"/>
    </location>
</feature>
<dbReference type="KEGG" id="loc:107078468"/>
<dbReference type="RefSeq" id="XP_015211509.1">
    <property type="nucleotide sequence ID" value="XM_015356023.2"/>
</dbReference>
<dbReference type="Bgee" id="ENSLOCG00000013029">
    <property type="expression patterns" value="Expressed in ovary and 13 other cell types or tissues"/>
</dbReference>
<reference evidence="3" key="3">
    <citation type="submission" date="2025-09" db="UniProtKB">
        <authorList>
            <consortium name="Ensembl"/>
        </authorList>
    </citation>
    <scope>IDENTIFICATION</scope>
</reference>
<dbReference type="InterPro" id="IPR019180">
    <property type="entry name" value="Oxidoreductase-like_N"/>
</dbReference>
<dbReference type="HOGENOM" id="CLU_135825_0_0_1"/>
<organism evidence="3 4">
    <name type="scientific">Lepisosteus oculatus</name>
    <name type="common">Spotted gar</name>
    <dbReference type="NCBI Taxonomy" id="7918"/>
    <lineage>
        <taxon>Eukaryota</taxon>
        <taxon>Metazoa</taxon>
        <taxon>Chordata</taxon>
        <taxon>Craniata</taxon>
        <taxon>Vertebrata</taxon>
        <taxon>Euteleostomi</taxon>
        <taxon>Actinopterygii</taxon>
        <taxon>Neopterygii</taxon>
        <taxon>Holostei</taxon>
        <taxon>Semionotiformes</taxon>
        <taxon>Lepisosteidae</taxon>
        <taxon>Lepisosteus</taxon>
    </lineage>
</organism>
<keyword evidence="4" id="KW-1185">Reference proteome</keyword>
<dbReference type="GeneID" id="107078468"/>
<dbReference type="PANTHER" id="PTHR21193:SF3">
    <property type="entry name" value="OXIDOREDUCTASE-LIKE DOMAIN-CONTAINING PROTEIN 1"/>
    <property type="match status" value="1"/>
</dbReference>
<dbReference type="InterPro" id="IPR039251">
    <property type="entry name" value="OXLD1"/>
</dbReference>
<dbReference type="InParanoid" id="W5N5Y7"/>
<proteinExistence type="predicted"/>
<dbReference type="eggNOG" id="ENOG502S8QT">
    <property type="taxonomic scope" value="Eukaryota"/>
</dbReference>
<reference evidence="3" key="2">
    <citation type="submission" date="2025-08" db="UniProtKB">
        <authorList>
            <consortium name="Ensembl"/>
        </authorList>
    </citation>
    <scope>IDENTIFICATION</scope>
</reference>
<dbReference type="OrthoDB" id="10064411at2759"/>